<proteinExistence type="predicted"/>
<reference evidence="1 3" key="1">
    <citation type="journal article" date="2016" name="Genome Announc.">
        <title>Complete Genome Sequence of the Amino Acid-Fermenting Clostridium propionicum X2 (DSM 1682).</title>
        <authorList>
            <person name="Poehlein A."/>
            <person name="Schlien K."/>
            <person name="Chowdhury N.P."/>
            <person name="Gottschalk G."/>
            <person name="Buckel W."/>
            <person name="Daniel R."/>
        </authorList>
    </citation>
    <scope>NUCLEOTIDE SEQUENCE [LARGE SCALE GENOMIC DNA]</scope>
    <source>
        <strain evidence="1 3">X2</strain>
    </source>
</reference>
<gene>
    <name evidence="1" type="ORF">CPRO_12160</name>
    <name evidence="2" type="ORF">SAMN02745151_01627</name>
</gene>
<name>A0A0X1U798_ANAPI</name>
<dbReference type="EMBL" id="CP014223">
    <property type="protein sequence ID" value="AMJ40809.1"/>
    <property type="molecule type" value="Genomic_DNA"/>
</dbReference>
<dbReference type="Proteomes" id="UP000068026">
    <property type="component" value="Chromosome"/>
</dbReference>
<reference evidence="4" key="3">
    <citation type="submission" date="2016-11" db="EMBL/GenBank/DDBJ databases">
        <authorList>
            <person name="Jaros S."/>
            <person name="Januszkiewicz K."/>
            <person name="Wedrychowicz H."/>
        </authorList>
    </citation>
    <scope>NUCLEOTIDE SEQUENCE [LARGE SCALE GENOMIC DNA]</scope>
    <source>
        <strain evidence="4">DSM 1682</strain>
    </source>
</reference>
<dbReference type="AlphaFoldDB" id="A0A0X1U798"/>
<protein>
    <submittedName>
        <fullName evidence="2">Uncharacterized protein</fullName>
    </submittedName>
</protein>
<dbReference type="Proteomes" id="UP000184204">
    <property type="component" value="Unassembled WGS sequence"/>
</dbReference>
<evidence type="ECO:0000313" key="1">
    <source>
        <dbReference type="EMBL" id="AMJ40809.1"/>
    </source>
</evidence>
<reference evidence="2" key="4">
    <citation type="submission" date="2016-11" db="EMBL/GenBank/DDBJ databases">
        <authorList>
            <person name="Varghese N."/>
            <person name="Submissions S."/>
        </authorList>
    </citation>
    <scope>NUCLEOTIDE SEQUENCE</scope>
    <source>
        <strain evidence="2">DSM 1682</strain>
    </source>
</reference>
<accession>A0A0X1U798</accession>
<evidence type="ECO:0000313" key="4">
    <source>
        <dbReference type="Proteomes" id="UP000184204"/>
    </source>
</evidence>
<sequence length="42" mass="5107">MTKMNLDIKRVENFFVYVLVKSNVKNCKPIIFSENKRKRDME</sequence>
<dbReference type="KEGG" id="cpro:CPRO_12160"/>
<organism evidence="2 4">
    <name type="scientific">Anaerotignum propionicum DSM 1682</name>
    <dbReference type="NCBI Taxonomy" id="991789"/>
    <lineage>
        <taxon>Bacteria</taxon>
        <taxon>Bacillati</taxon>
        <taxon>Bacillota</taxon>
        <taxon>Clostridia</taxon>
        <taxon>Lachnospirales</taxon>
        <taxon>Anaerotignaceae</taxon>
        <taxon>Anaerotignum</taxon>
    </lineage>
</organism>
<keyword evidence="3" id="KW-1185">Reference proteome</keyword>
<dbReference type="EMBL" id="FQUA01000006">
    <property type="protein sequence ID" value="SHE73966.1"/>
    <property type="molecule type" value="Genomic_DNA"/>
</dbReference>
<evidence type="ECO:0000313" key="2">
    <source>
        <dbReference type="EMBL" id="SHE73966.1"/>
    </source>
</evidence>
<evidence type="ECO:0000313" key="3">
    <source>
        <dbReference type="Proteomes" id="UP000068026"/>
    </source>
</evidence>
<reference evidence="3" key="2">
    <citation type="submission" date="2016-01" db="EMBL/GenBank/DDBJ databases">
        <authorList>
            <person name="Poehlein A."/>
            <person name="Schlien K."/>
            <person name="Gottschalk G."/>
            <person name="Buckel W."/>
            <person name="Daniel R."/>
        </authorList>
    </citation>
    <scope>NUCLEOTIDE SEQUENCE [LARGE SCALE GENOMIC DNA]</scope>
    <source>
        <strain evidence="3">X2</strain>
    </source>
</reference>